<evidence type="ECO:0000256" key="4">
    <source>
        <dbReference type="SAM" id="MobiDB-lite"/>
    </source>
</evidence>
<keyword evidence="6" id="KW-1185">Reference proteome</keyword>
<proteinExistence type="inferred from homology"/>
<dbReference type="SUPFAM" id="SSF53383">
    <property type="entry name" value="PLP-dependent transferases"/>
    <property type="match status" value="1"/>
</dbReference>
<keyword evidence="2 3" id="KW-0663">Pyridoxal phosphate</keyword>
<comment type="similarity">
    <text evidence="3">Belongs to the class-III pyridoxal-phosphate-dependent aminotransferase family.</text>
</comment>
<feature type="compositionally biased region" description="Basic and acidic residues" evidence="4">
    <location>
        <begin position="27"/>
        <end position="36"/>
    </location>
</feature>
<dbReference type="PANTHER" id="PTHR43713">
    <property type="entry name" value="GLUTAMATE-1-SEMIALDEHYDE 2,1-AMINOMUTASE"/>
    <property type="match status" value="1"/>
</dbReference>
<dbReference type="InterPro" id="IPR005814">
    <property type="entry name" value="Aminotrans_3"/>
</dbReference>
<keyword evidence="5" id="KW-0808">Transferase</keyword>
<evidence type="ECO:0000313" key="6">
    <source>
        <dbReference type="Proteomes" id="UP000680348"/>
    </source>
</evidence>
<evidence type="ECO:0000256" key="2">
    <source>
        <dbReference type="ARBA" id="ARBA00022898"/>
    </source>
</evidence>
<sequence length="439" mass="47743">MSGNISNFQLDSALEEARSRFLKRNPKSADAHEKATRSMPGGNTRTSLFYAPFPLAIARGDGPYVWDADGHKYLDLLGEFTAGLYGHSHPVIREALNRALDNGLNFGGHGLIEAEFAEVLCRRFKSIDLIRFTNSGTEANLMAISTALAINKRRKVLVFNGGYHGGVFTFHSGHNRINAPFDFILGRYNDVAGTRQLIEDNALALGVVILEPMQGGAGCIPASADFLSMLREVTAQHGITMIFDEVMTSRLGVGGLQGEVGITPDMTTLGKYVGGGMSFGAFGGTEKIMRHLDPRQPDALPHAGTFNNNVLTMSAGLAAMTQIYTPAAVAELNLRGERLRGRLNALFAERNLAISFTGRGSMMNIHPTTASVENVEDTKRGRPEIRDLFFFEMLEKGFYCARRGMINLSLVITDEHADQFVAAIDEFATVHKGLLSAPA</sequence>
<dbReference type="GO" id="GO:0008483">
    <property type="term" value="F:transaminase activity"/>
    <property type="evidence" value="ECO:0007669"/>
    <property type="project" value="UniProtKB-KW"/>
</dbReference>
<name>A0A942IBG5_9HYPH</name>
<gene>
    <name evidence="5" type="ORF">KEU06_23440</name>
</gene>
<dbReference type="AlphaFoldDB" id="A0A942IBG5"/>
<organism evidence="5 6">
    <name type="scientific">Pseudaminobacter soli</name>
    <name type="common">ex Zhang et al. 2022</name>
    <dbReference type="NCBI Taxonomy" id="2831468"/>
    <lineage>
        <taxon>Bacteria</taxon>
        <taxon>Pseudomonadati</taxon>
        <taxon>Pseudomonadota</taxon>
        <taxon>Alphaproteobacteria</taxon>
        <taxon>Hyphomicrobiales</taxon>
        <taxon>Phyllobacteriaceae</taxon>
        <taxon>Pseudaminobacter</taxon>
    </lineage>
</organism>
<evidence type="ECO:0000313" key="5">
    <source>
        <dbReference type="EMBL" id="MBS3651576.1"/>
    </source>
</evidence>
<dbReference type="Gene3D" id="3.40.640.10">
    <property type="entry name" value="Type I PLP-dependent aspartate aminotransferase-like (Major domain)"/>
    <property type="match status" value="1"/>
</dbReference>
<comment type="caution">
    <text evidence="5">The sequence shown here is derived from an EMBL/GenBank/DDBJ whole genome shotgun (WGS) entry which is preliminary data.</text>
</comment>
<evidence type="ECO:0000256" key="1">
    <source>
        <dbReference type="ARBA" id="ARBA00001933"/>
    </source>
</evidence>
<dbReference type="Gene3D" id="3.90.1150.10">
    <property type="entry name" value="Aspartate Aminotransferase, domain 1"/>
    <property type="match status" value="1"/>
</dbReference>
<dbReference type="PIRSF" id="PIRSF000521">
    <property type="entry name" value="Transaminase_4ab_Lys_Orn"/>
    <property type="match status" value="1"/>
</dbReference>
<dbReference type="InterPro" id="IPR015421">
    <property type="entry name" value="PyrdxlP-dep_Trfase_major"/>
</dbReference>
<dbReference type="EMBL" id="JAGWCR010000014">
    <property type="protein sequence ID" value="MBS3651576.1"/>
    <property type="molecule type" value="Genomic_DNA"/>
</dbReference>
<dbReference type="InterPro" id="IPR015424">
    <property type="entry name" value="PyrdxlP-dep_Trfase"/>
</dbReference>
<dbReference type="RefSeq" id="WP_188257125.1">
    <property type="nucleotide sequence ID" value="NZ_JABVCF010000014.1"/>
</dbReference>
<dbReference type="Pfam" id="PF00202">
    <property type="entry name" value="Aminotran_3"/>
    <property type="match status" value="1"/>
</dbReference>
<reference evidence="5" key="1">
    <citation type="submission" date="2021-04" db="EMBL/GenBank/DDBJ databases">
        <title>Pseudaminobacter soli sp. nov., isolated from paddy soil contaminated by heavy metals.</title>
        <authorList>
            <person name="Zhang K."/>
        </authorList>
    </citation>
    <scope>NUCLEOTIDE SEQUENCE</scope>
    <source>
        <strain evidence="5">19-2017</strain>
    </source>
</reference>
<evidence type="ECO:0000256" key="3">
    <source>
        <dbReference type="RuleBase" id="RU003560"/>
    </source>
</evidence>
<dbReference type="GO" id="GO:0030170">
    <property type="term" value="F:pyridoxal phosphate binding"/>
    <property type="evidence" value="ECO:0007669"/>
    <property type="project" value="InterPro"/>
</dbReference>
<dbReference type="InterPro" id="IPR015422">
    <property type="entry name" value="PyrdxlP-dep_Trfase_small"/>
</dbReference>
<dbReference type="PANTHER" id="PTHR43713:SF3">
    <property type="entry name" value="GLUTAMATE-1-SEMIALDEHYDE 2,1-AMINOMUTASE 1, CHLOROPLASTIC-RELATED"/>
    <property type="match status" value="1"/>
</dbReference>
<comment type="cofactor">
    <cofactor evidence="1">
        <name>pyridoxal 5'-phosphate</name>
        <dbReference type="ChEBI" id="CHEBI:597326"/>
    </cofactor>
</comment>
<keyword evidence="5" id="KW-0032">Aminotransferase</keyword>
<accession>A0A942IBG5</accession>
<protein>
    <submittedName>
        <fullName evidence="5">Aminotransferase class III-fold pyridoxal phosphate-dependent enzyme</fullName>
    </submittedName>
</protein>
<dbReference type="CDD" id="cd00610">
    <property type="entry name" value="OAT_like"/>
    <property type="match status" value="1"/>
</dbReference>
<dbReference type="Proteomes" id="UP000680348">
    <property type="component" value="Unassembled WGS sequence"/>
</dbReference>
<feature type="region of interest" description="Disordered" evidence="4">
    <location>
        <begin position="23"/>
        <end position="43"/>
    </location>
</feature>